<keyword evidence="2" id="KW-0645">Protease</keyword>
<evidence type="ECO:0000313" key="8">
    <source>
        <dbReference type="EMBL" id="EAQ85817.1"/>
    </source>
</evidence>
<dbReference type="InterPro" id="IPR034163">
    <property type="entry name" value="Aspergillopepsin-like_cat_dom"/>
</dbReference>
<keyword evidence="4" id="KW-0378">Hydrolase</keyword>
<dbReference type="VEuPathDB" id="FungiDB:CHGG_07070"/>
<feature type="region of interest" description="Disordered" evidence="6">
    <location>
        <begin position="117"/>
        <end position="142"/>
    </location>
</feature>
<dbReference type="Pfam" id="PF01063">
    <property type="entry name" value="Aminotran_4"/>
    <property type="match status" value="1"/>
</dbReference>
<dbReference type="EMBL" id="CH408033">
    <property type="protein sequence ID" value="EAQ85817.1"/>
    <property type="molecule type" value="Genomic_DNA"/>
</dbReference>
<dbReference type="PROSITE" id="PS51767">
    <property type="entry name" value="PEPTIDASE_A1"/>
    <property type="match status" value="1"/>
</dbReference>
<reference evidence="9" key="1">
    <citation type="journal article" date="2015" name="Genome Announc.">
        <title>Draft genome sequence of the cellulolytic fungus Chaetomium globosum.</title>
        <authorList>
            <person name="Cuomo C.A."/>
            <person name="Untereiner W.A."/>
            <person name="Ma L.-J."/>
            <person name="Grabherr M."/>
            <person name="Birren B.W."/>
        </authorList>
    </citation>
    <scope>NUCLEOTIDE SEQUENCE [LARGE SCALE GENOMIC DNA]</scope>
    <source>
        <strain evidence="9">ATCC 6205 / CBS 148.51 / DSM 1962 / NBRC 6347 / NRRL 1970</strain>
    </source>
</reference>
<evidence type="ECO:0000256" key="5">
    <source>
        <dbReference type="PIRSR" id="PIRSR601461-1"/>
    </source>
</evidence>
<dbReference type="SUPFAM" id="SSF56752">
    <property type="entry name" value="D-aminoacid aminotransferase-like PLP-dependent enzymes"/>
    <property type="match status" value="1"/>
</dbReference>
<dbReference type="GO" id="GO:0004190">
    <property type="term" value="F:aspartic-type endopeptidase activity"/>
    <property type="evidence" value="ECO:0007669"/>
    <property type="project" value="UniProtKB-KW"/>
</dbReference>
<protein>
    <recommendedName>
        <fullName evidence="7">Peptidase A1 domain-containing protein</fullName>
    </recommendedName>
</protein>
<proteinExistence type="inferred from homology"/>
<dbReference type="SUPFAM" id="SSF50630">
    <property type="entry name" value="Acid proteases"/>
    <property type="match status" value="1"/>
</dbReference>
<dbReference type="RefSeq" id="XP_001224726.1">
    <property type="nucleotide sequence ID" value="XM_001224725.1"/>
</dbReference>
<dbReference type="GeneID" id="4394132"/>
<dbReference type="PANTHER" id="PTHR47966">
    <property type="entry name" value="BETA-SITE APP-CLEAVING ENZYME, ISOFORM A-RELATED"/>
    <property type="match status" value="1"/>
</dbReference>
<dbReference type="Gene3D" id="2.40.70.10">
    <property type="entry name" value="Acid Proteases"/>
    <property type="match status" value="2"/>
</dbReference>
<dbReference type="InterPro" id="IPR043132">
    <property type="entry name" value="BCAT-like_C"/>
</dbReference>
<evidence type="ECO:0000256" key="3">
    <source>
        <dbReference type="ARBA" id="ARBA00022750"/>
    </source>
</evidence>
<dbReference type="eggNOG" id="KOG1339">
    <property type="taxonomic scope" value="Eukaryota"/>
</dbReference>
<keyword evidence="9" id="KW-1185">Reference proteome</keyword>
<dbReference type="OrthoDB" id="2747330at2759"/>
<organism evidence="8 9">
    <name type="scientific">Chaetomium globosum (strain ATCC 6205 / CBS 148.51 / DSM 1962 / NBRC 6347 / NRRL 1970)</name>
    <name type="common">Soil fungus</name>
    <dbReference type="NCBI Taxonomy" id="306901"/>
    <lineage>
        <taxon>Eukaryota</taxon>
        <taxon>Fungi</taxon>
        <taxon>Dikarya</taxon>
        <taxon>Ascomycota</taxon>
        <taxon>Pezizomycotina</taxon>
        <taxon>Sordariomycetes</taxon>
        <taxon>Sordariomycetidae</taxon>
        <taxon>Sordariales</taxon>
        <taxon>Chaetomiaceae</taxon>
        <taxon>Chaetomium</taxon>
    </lineage>
</organism>
<dbReference type="Pfam" id="PF00026">
    <property type="entry name" value="Asp"/>
    <property type="match status" value="1"/>
</dbReference>
<dbReference type="HOGENOM" id="CLU_406075_0_0_1"/>
<dbReference type="PANTHER" id="PTHR47966:SF1">
    <property type="entry name" value="ASPARTYL PROTEINASE"/>
    <property type="match status" value="1"/>
</dbReference>
<sequence length="722" mass="80300">MDNDFQLFTSLRYDPALLQVSVRKLSYGGWNSVNSSPLYMLDYHRDRMLRAATHWGWNAAVDVLQGDSGLKRLVELVESSIREDQQSPLRVRIAITKDGELSITSGPVPETTLANLFPENLPPPERAGHDGEGRDIPSKSPGYEILVDTPITTRSEHTHFKTTKRAAYDGARQRAQISLFDLKEVLIVNETNGAVMEGSTTTPYFWRDGRWVTPAVSKEYNLEDGSGGQSGTSRRWALERFVNIIFSGRLERPFPRMDDALFQTHADLRKRLALHKIKAIPNSNYKRHGTKSYVSVLNRFGFQPTQPGPYYQKFIKSDDIPPKAAPGVRPGRIWAGLFKKVEGKKEGGEVTAEDQQNDAEYLCEVTIGTGVGSDIQKVMLDFDTGSADLWVSHKKFDHTKSSSFQLAKDKTWKIQYGDGSSASGTVGTDVLVLGGIIIKKQAIEIANEMSAQFSEGTMDGLLGLAFSKINTVQSGGKPDPQLTPVDNMIAQEDIPKEAELFTSAIYSNRDEDRRSFYTFGWIDEDLVKASGEEIAWTNIDKSEGFWMFSSEHASVNGERITIEGNKAIADTGTTLALVTDKVCAALYSKIPGAEYNAEYQGWTIPQSIPVDELPDFSVAVGGKEFVIQKEDLIFVPADKKFFYGGVQSRGENPFDILGNTFLKSIYAIWDQGNSRFGAVRKIEPFQHPIKYNLQPLSSDERTKLGIKKGYGDINTIPFTESA</sequence>
<keyword evidence="3" id="KW-0064">Aspartyl protease</keyword>
<accession>Q2GY84</accession>
<dbReference type="PRINTS" id="PR00792">
    <property type="entry name" value="PEPSIN"/>
</dbReference>
<dbReference type="InterPro" id="IPR033121">
    <property type="entry name" value="PEPTIDASE_A1"/>
</dbReference>
<dbReference type="GO" id="GO:0006508">
    <property type="term" value="P:proteolysis"/>
    <property type="evidence" value="ECO:0007669"/>
    <property type="project" value="UniProtKB-KW"/>
</dbReference>
<dbReference type="SMR" id="Q2GY84"/>
<dbReference type="Proteomes" id="UP000001056">
    <property type="component" value="Unassembled WGS sequence"/>
</dbReference>
<dbReference type="Gene3D" id="3.30.470.10">
    <property type="match status" value="1"/>
</dbReference>
<dbReference type="CDD" id="cd06097">
    <property type="entry name" value="Aspergillopepsin_like"/>
    <property type="match status" value="1"/>
</dbReference>
<dbReference type="Gene3D" id="3.20.10.10">
    <property type="entry name" value="D-amino Acid Aminotransferase, subunit A, domain 2"/>
    <property type="match status" value="1"/>
</dbReference>
<gene>
    <name evidence="8" type="ORF">CHGG_07070</name>
</gene>
<feature type="active site" evidence="5">
    <location>
        <position position="570"/>
    </location>
</feature>
<dbReference type="InterPro" id="IPR043131">
    <property type="entry name" value="BCAT-like_N"/>
</dbReference>
<comment type="similarity">
    <text evidence="1">Belongs to the peptidase A1 family.</text>
</comment>
<feature type="compositionally biased region" description="Basic and acidic residues" evidence="6">
    <location>
        <begin position="126"/>
        <end position="137"/>
    </location>
</feature>
<dbReference type="InParanoid" id="Q2GY84"/>
<name>Q2GY84_CHAGB</name>
<evidence type="ECO:0000259" key="7">
    <source>
        <dbReference type="PROSITE" id="PS51767"/>
    </source>
</evidence>
<evidence type="ECO:0000313" key="9">
    <source>
        <dbReference type="Proteomes" id="UP000001056"/>
    </source>
</evidence>
<evidence type="ECO:0000256" key="6">
    <source>
        <dbReference type="SAM" id="MobiDB-lite"/>
    </source>
</evidence>
<dbReference type="AlphaFoldDB" id="Q2GY84"/>
<evidence type="ECO:0000256" key="1">
    <source>
        <dbReference type="ARBA" id="ARBA00007447"/>
    </source>
</evidence>
<dbReference type="InterPro" id="IPR021109">
    <property type="entry name" value="Peptidase_aspartic_dom_sf"/>
</dbReference>
<evidence type="ECO:0000256" key="2">
    <source>
        <dbReference type="ARBA" id="ARBA00022670"/>
    </source>
</evidence>
<dbReference type="InterPro" id="IPR001461">
    <property type="entry name" value="Aspartic_peptidase_A1"/>
</dbReference>
<feature type="domain" description="Peptidase A1" evidence="7">
    <location>
        <begin position="361"/>
        <end position="679"/>
    </location>
</feature>
<dbReference type="InterPro" id="IPR036038">
    <property type="entry name" value="Aminotransferase-like"/>
</dbReference>
<evidence type="ECO:0000256" key="4">
    <source>
        <dbReference type="ARBA" id="ARBA00022801"/>
    </source>
</evidence>
<dbReference type="InterPro" id="IPR001544">
    <property type="entry name" value="Aminotrans_IV"/>
</dbReference>
<feature type="active site" evidence="5">
    <location>
        <position position="383"/>
    </location>
</feature>